<dbReference type="EMBL" id="CH445349">
    <property type="protein sequence ID" value="EAT79465.1"/>
    <property type="molecule type" value="Genomic_DNA"/>
</dbReference>
<dbReference type="InParanoid" id="Q0U526"/>
<proteinExistence type="predicted"/>
<gene>
    <name evidence="1" type="ORF">SNOG_13138</name>
</gene>
<accession>Q0U526</accession>
<organism evidence="1 2">
    <name type="scientific">Phaeosphaeria nodorum (strain SN15 / ATCC MYA-4574 / FGSC 10173)</name>
    <name type="common">Glume blotch fungus</name>
    <name type="synonym">Parastagonospora nodorum</name>
    <dbReference type="NCBI Taxonomy" id="321614"/>
    <lineage>
        <taxon>Eukaryota</taxon>
        <taxon>Fungi</taxon>
        <taxon>Dikarya</taxon>
        <taxon>Ascomycota</taxon>
        <taxon>Pezizomycotina</taxon>
        <taxon>Dothideomycetes</taxon>
        <taxon>Pleosporomycetidae</taxon>
        <taxon>Pleosporales</taxon>
        <taxon>Pleosporineae</taxon>
        <taxon>Phaeosphaeriaceae</taxon>
        <taxon>Parastagonospora</taxon>
    </lineage>
</organism>
<sequence length="58" mass="6755">MSFVVLDSDAAVPKNLDKRYLSEDKKTVKAEDRTIHCHKIRAGKRRDLSYRKKLLRPG</sequence>
<dbReference type="AlphaFoldDB" id="Q0U526"/>
<dbReference type="KEGG" id="pno:SNOG_13138"/>
<dbReference type="RefSeq" id="XP_001803352.1">
    <property type="nucleotide sequence ID" value="XM_001803300.1"/>
</dbReference>
<reference evidence="2" key="1">
    <citation type="journal article" date="2007" name="Plant Cell">
        <title>Dothideomycete-plant interactions illuminated by genome sequencing and EST analysis of the wheat pathogen Stagonospora nodorum.</title>
        <authorList>
            <person name="Hane J.K."/>
            <person name="Lowe R.G."/>
            <person name="Solomon P.S."/>
            <person name="Tan K.C."/>
            <person name="Schoch C.L."/>
            <person name="Spatafora J.W."/>
            <person name="Crous P.W."/>
            <person name="Kodira C."/>
            <person name="Birren B.W."/>
            <person name="Galagan J.E."/>
            <person name="Torriani S.F."/>
            <person name="McDonald B.A."/>
            <person name="Oliver R.P."/>
        </authorList>
    </citation>
    <scope>NUCLEOTIDE SEQUENCE [LARGE SCALE GENOMIC DNA]</scope>
    <source>
        <strain evidence="2">SN15 / ATCC MYA-4574 / FGSC 10173</strain>
    </source>
</reference>
<dbReference type="Proteomes" id="UP000001055">
    <property type="component" value="Unassembled WGS sequence"/>
</dbReference>
<protein>
    <submittedName>
        <fullName evidence="1">Uncharacterized protein</fullName>
    </submittedName>
</protein>
<dbReference type="GeneID" id="5980267"/>
<name>Q0U526_PHANO</name>
<evidence type="ECO:0000313" key="2">
    <source>
        <dbReference type="Proteomes" id="UP000001055"/>
    </source>
</evidence>
<evidence type="ECO:0000313" key="1">
    <source>
        <dbReference type="EMBL" id="EAT79465.1"/>
    </source>
</evidence>